<feature type="signal peptide" evidence="1">
    <location>
        <begin position="1"/>
        <end position="22"/>
    </location>
</feature>
<gene>
    <name evidence="2" type="ORF">GTP91_13470</name>
</gene>
<organism evidence="2 3">
    <name type="scientific">Duganella vulcania</name>
    <dbReference type="NCBI Taxonomy" id="2692166"/>
    <lineage>
        <taxon>Bacteria</taxon>
        <taxon>Pseudomonadati</taxon>
        <taxon>Pseudomonadota</taxon>
        <taxon>Betaproteobacteria</taxon>
        <taxon>Burkholderiales</taxon>
        <taxon>Oxalobacteraceae</taxon>
        <taxon>Telluria group</taxon>
        <taxon>Duganella</taxon>
    </lineage>
</organism>
<comment type="caution">
    <text evidence="2">The sequence shown here is derived from an EMBL/GenBank/DDBJ whole genome shotgun (WGS) entry which is preliminary data.</text>
</comment>
<accession>A0A845G459</accession>
<evidence type="ECO:0008006" key="4">
    <source>
        <dbReference type="Google" id="ProtNLM"/>
    </source>
</evidence>
<dbReference type="RefSeq" id="WP_161097254.1">
    <property type="nucleotide sequence ID" value="NZ_WWCW01000040.1"/>
</dbReference>
<dbReference type="AlphaFoldDB" id="A0A845G459"/>
<name>A0A845G459_9BURK</name>
<dbReference type="Proteomes" id="UP000470302">
    <property type="component" value="Unassembled WGS sequence"/>
</dbReference>
<protein>
    <recommendedName>
        <fullName evidence="4">DUF3304 domain-containing protein</fullName>
    </recommendedName>
</protein>
<reference evidence="2 3" key="1">
    <citation type="submission" date="2020-01" db="EMBL/GenBank/DDBJ databases">
        <title>Novel species isolated from a subtropical stream in China.</title>
        <authorList>
            <person name="Lu H."/>
        </authorList>
    </citation>
    <scope>NUCLEOTIDE SEQUENCE [LARGE SCALE GENOMIC DNA]</scope>
    <source>
        <strain evidence="2 3">FT82W</strain>
    </source>
</reference>
<evidence type="ECO:0000256" key="1">
    <source>
        <dbReference type="SAM" id="SignalP"/>
    </source>
</evidence>
<evidence type="ECO:0000313" key="2">
    <source>
        <dbReference type="EMBL" id="MYM88185.1"/>
    </source>
</evidence>
<evidence type="ECO:0000313" key="3">
    <source>
        <dbReference type="Proteomes" id="UP000470302"/>
    </source>
</evidence>
<feature type="chain" id="PRO_5032808818" description="DUF3304 domain-containing protein" evidence="1">
    <location>
        <begin position="23"/>
        <end position="352"/>
    </location>
</feature>
<keyword evidence="1" id="KW-0732">Signal</keyword>
<sequence length="352" mass="38584">MKTLLAAAAGCLALSLPAVSVAAEMDLFSGIYSTVDPYTGAEVDLLKIAKFLDDGYSVFINGSGWSGPSDGKVGEPSEKWAMPGPFPHDPKVVTLAVEGMGVLYQLPKGVFSRAGTSETGYLSHMVRLGTIELKRRPLIADHQERGERGVREYSPQTAEQKVTVSTLNYSGKNIQVGLSATANKQNAVDTDPLHPYMTSIPSCCFYLPKTWNASLRVNVESRSLPDGKLTTVALPVPKYDSPDRLWVAVLPNGSMEISFPNSYEDDDKQRTMPAPPPAERAAIQAHQLKRAKQAVADLSERLKNSPDDVRYQFRQDLVALRMIVRYTEVLNACTQTRKQCEADARAQAKEVH</sequence>
<proteinExistence type="predicted"/>
<dbReference type="EMBL" id="WWCW01000040">
    <property type="protein sequence ID" value="MYM88185.1"/>
    <property type="molecule type" value="Genomic_DNA"/>
</dbReference>